<organism evidence="1 2">
    <name type="scientific">Mesonia mobilis</name>
    <dbReference type="NCBI Taxonomy" id="369791"/>
    <lineage>
        <taxon>Bacteria</taxon>
        <taxon>Pseudomonadati</taxon>
        <taxon>Bacteroidota</taxon>
        <taxon>Flavobacteriia</taxon>
        <taxon>Flavobacteriales</taxon>
        <taxon>Flavobacteriaceae</taxon>
        <taxon>Mesonia</taxon>
    </lineage>
</organism>
<sequence>MENSKCNNLLQNDVDSYTEEQYEQMEKELATKINRLIEETENKYCVAPRIETELPRTRVSVFILNKGIHNNPPLPDLN</sequence>
<dbReference type="RefSeq" id="WP_027885610.1">
    <property type="nucleotide sequence ID" value="NZ_BMWY01000010.1"/>
</dbReference>
<keyword evidence="2" id="KW-1185">Reference proteome</keyword>
<evidence type="ECO:0000313" key="2">
    <source>
        <dbReference type="Proteomes" id="UP000615593"/>
    </source>
</evidence>
<dbReference type="Proteomes" id="UP000615593">
    <property type="component" value="Unassembled WGS sequence"/>
</dbReference>
<evidence type="ECO:0000313" key="1">
    <source>
        <dbReference type="EMBL" id="GGZ64541.1"/>
    </source>
</evidence>
<reference evidence="2" key="1">
    <citation type="journal article" date="2019" name="Int. J. Syst. Evol. Microbiol.">
        <title>The Global Catalogue of Microorganisms (GCM) 10K type strain sequencing project: providing services to taxonomists for standard genome sequencing and annotation.</title>
        <authorList>
            <consortium name="The Broad Institute Genomics Platform"/>
            <consortium name="The Broad Institute Genome Sequencing Center for Infectious Disease"/>
            <person name="Wu L."/>
            <person name="Ma J."/>
        </authorList>
    </citation>
    <scope>NUCLEOTIDE SEQUENCE [LARGE SCALE GENOMIC DNA]</scope>
    <source>
        <strain evidence="2">KCTC 12708</strain>
    </source>
</reference>
<dbReference type="EMBL" id="BMWY01000010">
    <property type="protein sequence ID" value="GGZ64541.1"/>
    <property type="molecule type" value="Genomic_DNA"/>
</dbReference>
<comment type="caution">
    <text evidence="1">The sequence shown here is derived from an EMBL/GenBank/DDBJ whole genome shotgun (WGS) entry which is preliminary data.</text>
</comment>
<accession>A0ABQ3C3R6</accession>
<gene>
    <name evidence="1" type="ORF">GCM10008088_27610</name>
</gene>
<protein>
    <submittedName>
        <fullName evidence="1">Uncharacterized protein</fullName>
    </submittedName>
</protein>
<dbReference type="GeneID" id="94370426"/>
<name>A0ABQ3C3R6_9FLAO</name>
<proteinExistence type="predicted"/>